<proteinExistence type="predicted"/>
<feature type="compositionally biased region" description="Polar residues" evidence="1">
    <location>
        <begin position="162"/>
        <end position="184"/>
    </location>
</feature>
<evidence type="ECO:0000256" key="1">
    <source>
        <dbReference type="SAM" id="MobiDB-lite"/>
    </source>
</evidence>
<evidence type="ECO:0000313" key="3">
    <source>
        <dbReference type="Proteomes" id="UP001218218"/>
    </source>
</evidence>
<feature type="region of interest" description="Disordered" evidence="1">
    <location>
        <begin position="155"/>
        <end position="187"/>
    </location>
</feature>
<accession>A0AAD7A3F4</accession>
<dbReference type="AlphaFoldDB" id="A0AAD7A3F4"/>
<reference evidence="2" key="1">
    <citation type="submission" date="2023-03" db="EMBL/GenBank/DDBJ databases">
        <title>Massive genome expansion in bonnet fungi (Mycena s.s.) driven by repeated elements and novel gene families across ecological guilds.</title>
        <authorList>
            <consortium name="Lawrence Berkeley National Laboratory"/>
            <person name="Harder C.B."/>
            <person name="Miyauchi S."/>
            <person name="Viragh M."/>
            <person name="Kuo A."/>
            <person name="Thoen E."/>
            <person name="Andreopoulos B."/>
            <person name="Lu D."/>
            <person name="Skrede I."/>
            <person name="Drula E."/>
            <person name="Henrissat B."/>
            <person name="Morin E."/>
            <person name="Kohler A."/>
            <person name="Barry K."/>
            <person name="LaButti K."/>
            <person name="Morin E."/>
            <person name="Salamov A."/>
            <person name="Lipzen A."/>
            <person name="Mereny Z."/>
            <person name="Hegedus B."/>
            <person name="Baldrian P."/>
            <person name="Stursova M."/>
            <person name="Weitz H."/>
            <person name="Taylor A."/>
            <person name="Grigoriev I.V."/>
            <person name="Nagy L.G."/>
            <person name="Martin F."/>
            <person name="Kauserud H."/>
        </authorList>
    </citation>
    <scope>NUCLEOTIDE SEQUENCE</scope>
    <source>
        <strain evidence="2">CBHHK002</strain>
    </source>
</reference>
<protein>
    <submittedName>
        <fullName evidence="2">Uncharacterized protein</fullName>
    </submittedName>
</protein>
<keyword evidence="3" id="KW-1185">Reference proteome</keyword>
<comment type="caution">
    <text evidence="2">The sequence shown here is derived from an EMBL/GenBank/DDBJ whole genome shotgun (WGS) entry which is preliminary data.</text>
</comment>
<name>A0AAD7A3F4_9AGAR</name>
<evidence type="ECO:0000313" key="2">
    <source>
        <dbReference type="EMBL" id="KAJ7348102.1"/>
    </source>
</evidence>
<sequence>MTQISSIIKIMEPMDSPSERKKTPKNTSFAISYACGQMSRLCQISSEEERSNSKEKPHFYGSLYTCYSLREETKSDPSAAKLRAEFAQEACAQYEERNRVHRGWKKRFRRLEASYRSEGSHKKNCTPVDYEVEWALYQQMKEDEKRGRVAEALAAPPAYTTGAPSTPSRRQAAPSTPSTPSLRQASPIPMIGHGRAIVHSDLTSALAQFTAMSSRGPAELLTTEDARQATHFASGFPRAEAALISQAERASDMWLGHDPLDWTHLSDMARCRCRDHFLLELREVLCILDGLAEDSDAEEFQDGRLVYEVESDGDD</sequence>
<dbReference type="EMBL" id="JARIHO010000018">
    <property type="protein sequence ID" value="KAJ7348102.1"/>
    <property type="molecule type" value="Genomic_DNA"/>
</dbReference>
<dbReference type="Proteomes" id="UP001218218">
    <property type="component" value="Unassembled WGS sequence"/>
</dbReference>
<gene>
    <name evidence="2" type="ORF">DFH08DRAFT_808859</name>
</gene>
<organism evidence="2 3">
    <name type="scientific">Mycena albidolilacea</name>
    <dbReference type="NCBI Taxonomy" id="1033008"/>
    <lineage>
        <taxon>Eukaryota</taxon>
        <taxon>Fungi</taxon>
        <taxon>Dikarya</taxon>
        <taxon>Basidiomycota</taxon>
        <taxon>Agaricomycotina</taxon>
        <taxon>Agaricomycetes</taxon>
        <taxon>Agaricomycetidae</taxon>
        <taxon>Agaricales</taxon>
        <taxon>Marasmiineae</taxon>
        <taxon>Mycenaceae</taxon>
        <taxon>Mycena</taxon>
    </lineage>
</organism>